<name>A0A5B7DJI1_PORTR</name>
<organism evidence="4 5">
    <name type="scientific">Portunus trituberculatus</name>
    <name type="common">Swimming crab</name>
    <name type="synonym">Neptunus trituberculatus</name>
    <dbReference type="NCBI Taxonomy" id="210409"/>
    <lineage>
        <taxon>Eukaryota</taxon>
        <taxon>Metazoa</taxon>
        <taxon>Ecdysozoa</taxon>
        <taxon>Arthropoda</taxon>
        <taxon>Crustacea</taxon>
        <taxon>Multicrustacea</taxon>
        <taxon>Malacostraca</taxon>
        <taxon>Eumalacostraca</taxon>
        <taxon>Eucarida</taxon>
        <taxon>Decapoda</taxon>
        <taxon>Pleocyemata</taxon>
        <taxon>Brachyura</taxon>
        <taxon>Eubrachyura</taxon>
        <taxon>Portunoidea</taxon>
        <taxon>Portunidae</taxon>
        <taxon>Portuninae</taxon>
        <taxon>Portunus</taxon>
    </lineage>
</organism>
<keyword evidence="2" id="KW-0722">Serine protease inhibitor</keyword>
<dbReference type="Proteomes" id="UP000324222">
    <property type="component" value="Unassembled WGS sequence"/>
</dbReference>
<dbReference type="SUPFAM" id="SSF56574">
    <property type="entry name" value="Serpins"/>
    <property type="match status" value="1"/>
</dbReference>
<dbReference type="GO" id="GO:0004867">
    <property type="term" value="F:serine-type endopeptidase inhibitor activity"/>
    <property type="evidence" value="ECO:0007669"/>
    <property type="project" value="UniProtKB-KW"/>
</dbReference>
<comment type="caution">
    <text evidence="4">The sequence shown here is derived from an EMBL/GenBank/DDBJ whole genome shotgun (WGS) entry which is preliminary data.</text>
</comment>
<protein>
    <recommendedName>
        <fullName evidence="3">Serpin domain-containing protein</fullName>
    </recommendedName>
</protein>
<gene>
    <name evidence="4" type="ORF">E2C01_014255</name>
</gene>
<keyword evidence="5" id="KW-1185">Reference proteome</keyword>
<evidence type="ECO:0000259" key="3">
    <source>
        <dbReference type="Pfam" id="PF00079"/>
    </source>
</evidence>
<dbReference type="Pfam" id="PF00079">
    <property type="entry name" value="Serpin"/>
    <property type="match status" value="1"/>
</dbReference>
<dbReference type="AlphaFoldDB" id="A0A5B7DJI1"/>
<dbReference type="EMBL" id="VSRR010000958">
    <property type="protein sequence ID" value="MPC21273.1"/>
    <property type="molecule type" value="Genomic_DNA"/>
</dbReference>
<dbReference type="InterPro" id="IPR036186">
    <property type="entry name" value="Serpin_sf"/>
</dbReference>
<keyword evidence="1" id="KW-0646">Protease inhibitor</keyword>
<accession>A0A5B7DJI1</accession>
<evidence type="ECO:0000256" key="1">
    <source>
        <dbReference type="ARBA" id="ARBA00022690"/>
    </source>
</evidence>
<reference evidence="4 5" key="1">
    <citation type="submission" date="2019-05" db="EMBL/GenBank/DDBJ databases">
        <title>Another draft genome of Portunus trituberculatus and its Hox gene families provides insights of decapod evolution.</title>
        <authorList>
            <person name="Jeong J.-H."/>
            <person name="Song I."/>
            <person name="Kim S."/>
            <person name="Choi T."/>
            <person name="Kim D."/>
            <person name="Ryu S."/>
            <person name="Kim W."/>
        </authorList>
    </citation>
    <scope>NUCLEOTIDE SEQUENCE [LARGE SCALE GENOMIC DNA]</scope>
    <source>
        <tissue evidence="4">Muscle</tissue>
    </source>
</reference>
<dbReference type="OrthoDB" id="9518664at2759"/>
<evidence type="ECO:0000313" key="5">
    <source>
        <dbReference type="Proteomes" id="UP000324222"/>
    </source>
</evidence>
<dbReference type="InterPro" id="IPR023796">
    <property type="entry name" value="Serpin_dom"/>
</dbReference>
<evidence type="ECO:0000256" key="2">
    <source>
        <dbReference type="ARBA" id="ARBA00022900"/>
    </source>
</evidence>
<feature type="domain" description="Serpin" evidence="3">
    <location>
        <begin position="5"/>
        <end position="136"/>
    </location>
</feature>
<sequence>MFPQVLRLSNMSVACVEKGHTDMLAHFKSTYYDEVLQLGYTVFFPPSAHSTSALYSEGMVQQVDFLENAGDVAAKVSDWVTTVTRGRIGPVDAVTEALPAGGNAGIAVVALAFSGQWLHGFQPELTFDKGLFYTTPQERY</sequence>
<proteinExistence type="predicted"/>
<evidence type="ECO:0000313" key="4">
    <source>
        <dbReference type="EMBL" id="MPC21273.1"/>
    </source>
</evidence>
<dbReference type="Gene3D" id="3.30.497.10">
    <property type="entry name" value="Antithrombin, subunit I, domain 2"/>
    <property type="match status" value="1"/>
</dbReference>
<dbReference type="InterPro" id="IPR042178">
    <property type="entry name" value="Serpin_sf_1"/>
</dbReference>